<reference evidence="2" key="1">
    <citation type="submission" date="2019-05" db="EMBL/GenBank/DDBJ databases">
        <title>The de novo reference genome and transcriptome assemblies of the wild tomato species Solanum chilense.</title>
        <authorList>
            <person name="Stam R."/>
            <person name="Nosenko T."/>
            <person name="Hoerger A.C."/>
            <person name="Stephan W."/>
            <person name="Seidel M.A."/>
            <person name="Kuhn J.M.M."/>
            <person name="Haberer G."/>
            <person name="Tellier A."/>
        </authorList>
    </citation>
    <scope>NUCLEOTIDE SEQUENCE</scope>
    <source>
        <tissue evidence="2">Mature leaves</tissue>
    </source>
</reference>
<proteinExistence type="predicted"/>
<comment type="caution">
    <text evidence="2">The sequence shown here is derived from an EMBL/GenBank/DDBJ whole genome shotgun (WGS) entry which is preliminary data.</text>
</comment>
<name>A0A6N2C862_SOLCI</name>
<sequence length="126" mass="14885">MEIDDLREKLDMFRLKVQEREARETRIELEAAALLAKSMSLDEELIVEMEEFTSMRERMASLRKKNKVFHRNMINKLQKIRKKYPVYEQGTNNDLDNAHPEATGEDNEEEIIYKPPFLGRLKGGDQ</sequence>
<evidence type="ECO:0000313" key="2">
    <source>
        <dbReference type="EMBL" id="TMX02568.1"/>
    </source>
</evidence>
<dbReference type="EMBL" id="RXGB01000630">
    <property type="protein sequence ID" value="TMX02568.1"/>
    <property type="molecule type" value="Genomic_DNA"/>
</dbReference>
<feature type="non-terminal residue" evidence="2">
    <location>
        <position position="126"/>
    </location>
</feature>
<evidence type="ECO:0000256" key="1">
    <source>
        <dbReference type="SAM" id="MobiDB-lite"/>
    </source>
</evidence>
<gene>
    <name evidence="2" type="ORF">EJD97_021074</name>
</gene>
<dbReference type="AlphaFoldDB" id="A0A6N2C862"/>
<organism evidence="2">
    <name type="scientific">Solanum chilense</name>
    <name type="common">Tomato</name>
    <name type="synonym">Lycopersicon chilense</name>
    <dbReference type="NCBI Taxonomy" id="4083"/>
    <lineage>
        <taxon>Eukaryota</taxon>
        <taxon>Viridiplantae</taxon>
        <taxon>Streptophyta</taxon>
        <taxon>Embryophyta</taxon>
        <taxon>Tracheophyta</taxon>
        <taxon>Spermatophyta</taxon>
        <taxon>Magnoliopsida</taxon>
        <taxon>eudicotyledons</taxon>
        <taxon>Gunneridae</taxon>
        <taxon>Pentapetalae</taxon>
        <taxon>asterids</taxon>
        <taxon>lamiids</taxon>
        <taxon>Solanales</taxon>
        <taxon>Solanaceae</taxon>
        <taxon>Solanoideae</taxon>
        <taxon>Solaneae</taxon>
        <taxon>Solanum</taxon>
        <taxon>Solanum subgen. Lycopersicon</taxon>
    </lineage>
</organism>
<accession>A0A6N2C862</accession>
<protein>
    <submittedName>
        <fullName evidence="2">Uncharacterized protein</fullName>
    </submittedName>
</protein>
<feature type="region of interest" description="Disordered" evidence="1">
    <location>
        <begin position="89"/>
        <end position="110"/>
    </location>
</feature>